<evidence type="ECO:0000313" key="7">
    <source>
        <dbReference type="Proteomes" id="UP001239994"/>
    </source>
</evidence>
<sequence length="182" mass="20249">MEEVAAVPVPPGGLSQPVFCRPVAPERRIRKSGSANIFQGVNFRQLRRLFQSAGEPDAEQMARLVWGGDDHQGDDNAGEEEDEEGLAQALVRLRVRARNRSGIRAEPHRGDLVAATRGLRSFGHARKNEPSPGQPSEVRTNEPPKAGARDPGQFLLDETRGTWHRNSAVEKDPERYLHRVQH</sequence>
<gene>
    <name evidence="6" type="ORF">P4O66_021615</name>
</gene>
<keyword evidence="7" id="KW-1185">Reference proteome</keyword>
<reference evidence="6" key="1">
    <citation type="submission" date="2023-03" db="EMBL/GenBank/DDBJ databases">
        <title>Electrophorus voltai genome.</title>
        <authorList>
            <person name="Bian C."/>
        </authorList>
    </citation>
    <scope>NUCLEOTIDE SEQUENCE</scope>
    <source>
        <strain evidence="6">CB-2022</strain>
        <tissue evidence="6">Muscle</tissue>
    </source>
</reference>
<evidence type="ECO:0000313" key="6">
    <source>
        <dbReference type="EMBL" id="KAK1803083.1"/>
    </source>
</evidence>
<organism evidence="6 7">
    <name type="scientific">Electrophorus voltai</name>
    <dbReference type="NCBI Taxonomy" id="2609070"/>
    <lineage>
        <taxon>Eukaryota</taxon>
        <taxon>Metazoa</taxon>
        <taxon>Chordata</taxon>
        <taxon>Craniata</taxon>
        <taxon>Vertebrata</taxon>
        <taxon>Euteleostomi</taxon>
        <taxon>Actinopterygii</taxon>
        <taxon>Neopterygii</taxon>
        <taxon>Teleostei</taxon>
        <taxon>Ostariophysi</taxon>
        <taxon>Gymnotiformes</taxon>
        <taxon>Gymnotoidei</taxon>
        <taxon>Gymnotidae</taxon>
        <taxon>Electrophorus</taxon>
    </lineage>
</organism>
<evidence type="ECO:0000256" key="4">
    <source>
        <dbReference type="SAM" id="MobiDB-lite"/>
    </source>
</evidence>
<dbReference type="PANTHER" id="PTHR14350">
    <property type="entry name" value="ARGININE VASOPRESSIN-INDUCED PROTEIN 1"/>
    <property type="match status" value="1"/>
</dbReference>
<protein>
    <recommendedName>
        <fullName evidence="2">Arginine vasopressin-induced protein 1</fullName>
    </recommendedName>
</protein>
<feature type="compositionally biased region" description="Basic and acidic residues" evidence="4">
    <location>
        <begin position="157"/>
        <end position="182"/>
    </location>
</feature>
<keyword evidence="3" id="KW-0131">Cell cycle</keyword>
<feature type="domain" description="Arginine vasopressin-induced protein 1/transcriptional and immune response regulator" evidence="5">
    <location>
        <begin position="26"/>
        <end position="94"/>
    </location>
</feature>
<dbReference type="EMBL" id="JAROKS010000006">
    <property type="protein sequence ID" value="KAK1803083.1"/>
    <property type="molecule type" value="Genomic_DNA"/>
</dbReference>
<dbReference type="Pfam" id="PF15063">
    <property type="entry name" value="TC1"/>
    <property type="match status" value="1"/>
</dbReference>
<accession>A0AAD8ZPF6</accession>
<feature type="region of interest" description="Disordered" evidence="4">
    <location>
        <begin position="120"/>
        <end position="182"/>
    </location>
</feature>
<dbReference type="InterPro" id="IPR039579">
    <property type="entry name" value="AVPI1"/>
</dbReference>
<evidence type="ECO:0000256" key="1">
    <source>
        <dbReference type="ARBA" id="ARBA00002403"/>
    </source>
</evidence>
<evidence type="ECO:0000259" key="5">
    <source>
        <dbReference type="Pfam" id="PF15063"/>
    </source>
</evidence>
<proteinExistence type="predicted"/>
<dbReference type="AlphaFoldDB" id="A0AAD8ZPF6"/>
<feature type="compositionally biased region" description="Acidic residues" evidence="4">
    <location>
        <begin position="76"/>
        <end position="85"/>
    </location>
</feature>
<name>A0AAD8ZPF6_9TELE</name>
<dbReference type="InterPro" id="IPR020282">
    <property type="entry name" value="Avpi1/C8orf4_dom"/>
</dbReference>
<feature type="region of interest" description="Disordered" evidence="4">
    <location>
        <begin position="67"/>
        <end position="86"/>
    </location>
</feature>
<comment type="function">
    <text evidence="1">May be involved in MAP kinase activation, epithelial sodium channel (ENaC) down-regulation and cell cycling.</text>
</comment>
<comment type="caution">
    <text evidence="6">The sequence shown here is derived from an EMBL/GenBank/DDBJ whole genome shotgun (WGS) entry which is preliminary data.</text>
</comment>
<evidence type="ECO:0000256" key="2">
    <source>
        <dbReference type="ARBA" id="ARBA00020697"/>
    </source>
</evidence>
<dbReference type="Proteomes" id="UP001239994">
    <property type="component" value="Unassembled WGS sequence"/>
</dbReference>
<evidence type="ECO:0000256" key="3">
    <source>
        <dbReference type="ARBA" id="ARBA00023306"/>
    </source>
</evidence>